<gene>
    <name evidence="1" type="ORF">PFISCL1PPCAC_9698</name>
</gene>
<feature type="non-terminal residue" evidence="1">
    <location>
        <position position="1"/>
    </location>
</feature>
<evidence type="ECO:0000313" key="1">
    <source>
        <dbReference type="EMBL" id="GMT18401.1"/>
    </source>
</evidence>
<sequence>TPREMHSSAPFVYHKLMADSPTACQPYCNYRAPGFGRKPPVRHPSRPIPEVLRCLFPTSASSEAPTKKPDAALNYHDVSVPQYGKFTPHPSFAVPTNPDVAVPKYHEVPVDPQRAFFPHPSFVGPAPVVYPSTLIDPHLAAIVAIRDAFVAFVKEDYASRFEAHGECTPEGMEDQKRREEESERKYGNRLAIDHELNIVHFSELPETAERVAKWIIDSDFSEYY</sequence>
<evidence type="ECO:0000313" key="2">
    <source>
        <dbReference type="Proteomes" id="UP001432322"/>
    </source>
</evidence>
<reference evidence="1" key="1">
    <citation type="submission" date="2023-10" db="EMBL/GenBank/DDBJ databases">
        <title>Genome assembly of Pristionchus species.</title>
        <authorList>
            <person name="Yoshida K."/>
            <person name="Sommer R.J."/>
        </authorList>
    </citation>
    <scope>NUCLEOTIDE SEQUENCE</scope>
    <source>
        <strain evidence="1">RS5133</strain>
    </source>
</reference>
<dbReference type="AlphaFoldDB" id="A0AAV5VGA8"/>
<comment type="caution">
    <text evidence="1">The sequence shown here is derived from an EMBL/GenBank/DDBJ whole genome shotgun (WGS) entry which is preliminary data.</text>
</comment>
<dbReference type="Proteomes" id="UP001432322">
    <property type="component" value="Unassembled WGS sequence"/>
</dbReference>
<protein>
    <submittedName>
        <fullName evidence="1">Uncharacterized protein</fullName>
    </submittedName>
</protein>
<name>A0AAV5VGA8_9BILA</name>
<feature type="non-terminal residue" evidence="1">
    <location>
        <position position="224"/>
    </location>
</feature>
<organism evidence="1 2">
    <name type="scientific">Pristionchus fissidentatus</name>
    <dbReference type="NCBI Taxonomy" id="1538716"/>
    <lineage>
        <taxon>Eukaryota</taxon>
        <taxon>Metazoa</taxon>
        <taxon>Ecdysozoa</taxon>
        <taxon>Nematoda</taxon>
        <taxon>Chromadorea</taxon>
        <taxon>Rhabditida</taxon>
        <taxon>Rhabditina</taxon>
        <taxon>Diplogasteromorpha</taxon>
        <taxon>Diplogasteroidea</taxon>
        <taxon>Neodiplogasteridae</taxon>
        <taxon>Pristionchus</taxon>
    </lineage>
</organism>
<keyword evidence="2" id="KW-1185">Reference proteome</keyword>
<dbReference type="EMBL" id="BTSY01000003">
    <property type="protein sequence ID" value="GMT18401.1"/>
    <property type="molecule type" value="Genomic_DNA"/>
</dbReference>
<proteinExistence type="predicted"/>
<accession>A0AAV5VGA8</accession>